<organism evidence="1 2">
    <name type="scientific">Punica granatum</name>
    <name type="common">Pomegranate</name>
    <dbReference type="NCBI Taxonomy" id="22663"/>
    <lineage>
        <taxon>Eukaryota</taxon>
        <taxon>Viridiplantae</taxon>
        <taxon>Streptophyta</taxon>
        <taxon>Embryophyta</taxon>
        <taxon>Tracheophyta</taxon>
        <taxon>Spermatophyta</taxon>
        <taxon>Magnoliopsida</taxon>
        <taxon>eudicotyledons</taxon>
        <taxon>Gunneridae</taxon>
        <taxon>Pentapetalae</taxon>
        <taxon>rosids</taxon>
        <taxon>malvids</taxon>
        <taxon>Myrtales</taxon>
        <taxon>Lythraceae</taxon>
        <taxon>Punica</taxon>
    </lineage>
</organism>
<protein>
    <submittedName>
        <fullName evidence="1">Uncharacterized protein</fullName>
    </submittedName>
</protein>
<dbReference type="GeneID" id="116203078"/>
<sequence>MDSHSSSYHSTSSVSGFYSFLANGLDELETTAFSANFLSFQYLQRVLSSLRSFHAQLTILVQKLRLPVGEKWLDEYMDESSKLWEACHVIKSAASAMEGYCSAGSNIVSSLLGFHDDEFGDYDHYRQVLWAIDGCRREYVGLTETNKTLIERRIEPLGLSFNENNISFPMQSNFNGFMGFRGVLYAMRNVTTLLLMILLEGLVYCGPVSSFTCEGDCNGGMPNMVFGSNFMASIARLRRRVADEMESIGQGMPGILLYELRRARFAIEEVRSEVKRSVDSGTEVVQVGEKAERLKVCFGGLRNGVESIVGQLDDFFDEIVEGRKKLLDLCSRR</sequence>
<proteinExistence type="predicted"/>
<evidence type="ECO:0000313" key="2">
    <source>
        <dbReference type="Proteomes" id="UP000233551"/>
    </source>
</evidence>
<accession>A0A2I0L2N2</accession>
<gene>
    <name evidence="1" type="ORF">CRG98_004622</name>
</gene>
<dbReference type="OrthoDB" id="691840at2759"/>
<dbReference type="STRING" id="22663.A0A2I0L2N2"/>
<dbReference type="EMBL" id="PGOL01000189">
    <property type="protein sequence ID" value="PKI74850.1"/>
    <property type="molecule type" value="Genomic_DNA"/>
</dbReference>
<reference evidence="1 2" key="1">
    <citation type="submission" date="2017-11" db="EMBL/GenBank/DDBJ databases">
        <title>De-novo sequencing of pomegranate (Punica granatum L.) genome.</title>
        <authorList>
            <person name="Akparov Z."/>
            <person name="Amiraslanov A."/>
            <person name="Hajiyeva S."/>
            <person name="Abbasov M."/>
            <person name="Kaur K."/>
            <person name="Hamwieh A."/>
            <person name="Solovyev V."/>
            <person name="Salamov A."/>
            <person name="Braich B."/>
            <person name="Kosarev P."/>
            <person name="Mahmoud A."/>
            <person name="Hajiyev E."/>
            <person name="Babayeva S."/>
            <person name="Izzatullayeva V."/>
            <person name="Mammadov A."/>
            <person name="Mammadov A."/>
            <person name="Sharifova S."/>
            <person name="Ojaghi J."/>
            <person name="Eynullazada K."/>
            <person name="Bayramov B."/>
            <person name="Abdulazimova A."/>
            <person name="Shahmuradov I."/>
        </authorList>
    </citation>
    <scope>NUCLEOTIDE SEQUENCE [LARGE SCALE GENOMIC DNA]</scope>
    <source>
        <strain evidence="2">cv. AG2017</strain>
        <tissue evidence="1">Leaf</tissue>
    </source>
</reference>
<dbReference type="Proteomes" id="UP000233551">
    <property type="component" value="Unassembled WGS sequence"/>
</dbReference>
<keyword evidence="2" id="KW-1185">Reference proteome</keyword>
<evidence type="ECO:0000313" key="1">
    <source>
        <dbReference type="EMBL" id="PKI74850.1"/>
    </source>
</evidence>
<dbReference type="PANTHER" id="PTHR31509">
    <property type="entry name" value="BPS1-LIKE PROTEIN"/>
    <property type="match status" value="1"/>
</dbReference>
<dbReference type="AlphaFoldDB" id="A0A2I0L2N2"/>
<name>A0A2I0L2N2_PUNGR</name>
<comment type="caution">
    <text evidence="1">The sequence shown here is derived from an EMBL/GenBank/DDBJ whole genome shotgun (WGS) entry which is preliminary data.</text>
</comment>